<dbReference type="InterPro" id="IPR001128">
    <property type="entry name" value="Cyt_P450"/>
</dbReference>
<keyword evidence="4 7" id="KW-0479">Metal-binding</keyword>
<dbReference type="Gene3D" id="1.10.630.10">
    <property type="entry name" value="Cytochrome P450"/>
    <property type="match status" value="1"/>
</dbReference>
<keyword evidence="6" id="KW-0843">Virulence</keyword>
<evidence type="ECO:0000313" key="8">
    <source>
        <dbReference type="EMBL" id="APA09833.1"/>
    </source>
</evidence>
<name>A0A1D9Q5I1_SCLS1</name>
<comment type="cofactor">
    <cofactor evidence="1 7">
        <name>heme</name>
        <dbReference type="ChEBI" id="CHEBI:30413"/>
    </cofactor>
</comment>
<evidence type="ECO:0000256" key="6">
    <source>
        <dbReference type="ARBA" id="ARBA00023026"/>
    </source>
</evidence>
<dbReference type="PANTHER" id="PTHR24305">
    <property type="entry name" value="CYTOCHROME P450"/>
    <property type="match status" value="1"/>
</dbReference>
<sequence>MEKYLRSLCWERKSKVLEILRWPGFQWCTIGSSLRRRKKSHKILKDIFADGFSDRSLKGQEGMIMRYINLLIKKLREESEGASDTYSEDGKSERRPEWAVVDVTEWFSWFTCDVIGDLILGRSFNCLQNLKMTPYVRFLFKAGEVGGRFIVLWYLGLRRVVLALLYMVGESFLQVPEETRTMLRSRMDTPGGRNDVVEPMIRAYQHGDLTFDHVFGATNSLITAEPETSAWALTAFVYCIANNPACLAKLVNELQSKFDSEDEVCLVKTEKLAYLNACIKESMRLYPSVAEGLPRVVIKGGRVIAGRYIPEGSIVSISVYAASHLCENFRKPFEFHPERFLGHKEFADDKLEAFQPFSVGPRSCVSRNLFYASIHLIIPKLLWNFDIELHDKSNSWATHQKVYLLSQNRPLVMRLKPVVRLPNNNESRNHSSFQWFTFNEDERHSRHL</sequence>
<keyword evidence="5 7" id="KW-0408">Iron</keyword>
<dbReference type="SUPFAM" id="SSF48264">
    <property type="entry name" value="Cytochrome P450"/>
    <property type="match status" value="1"/>
</dbReference>
<dbReference type="InterPro" id="IPR002401">
    <property type="entry name" value="Cyt_P450_E_grp-I"/>
</dbReference>
<organism evidence="8 9">
    <name type="scientific">Sclerotinia sclerotiorum (strain ATCC 18683 / 1980 / Ss-1)</name>
    <name type="common">White mold</name>
    <name type="synonym">Whetzelinia sclerotiorum</name>
    <dbReference type="NCBI Taxonomy" id="665079"/>
    <lineage>
        <taxon>Eukaryota</taxon>
        <taxon>Fungi</taxon>
        <taxon>Dikarya</taxon>
        <taxon>Ascomycota</taxon>
        <taxon>Pezizomycotina</taxon>
        <taxon>Leotiomycetes</taxon>
        <taxon>Helotiales</taxon>
        <taxon>Sclerotiniaceae</taxon>
        <taxon>Sclerotinia</taxon>
    </lineage>
</organism>
<dbReference type="GO" id="GO:0004497">
    <property type="term" value="F:monooxygenase activity"/>
    <property type="evidence" value="ECO:0007669"/>
    <property type="project" value="InterPro"/>
</dbReference>
<feature type="binding site" description="axial binding residue" evidence="7">
    <location>
        <position position="364"/>
    </location>
    <ligand>
        <name>heme</name>
        <dbReference type="ChEBI" id="CHEBI:30413"/>
    </ligand>
    <ligandPart>
        <name>Fe</name>
        <dbReference type="ChEBI" id="CHEBI:18248"/>
    </ligandPart>
</feature>
<dbReference type="VEuPathDB" id="FungiDB:sscle_05g046030"/>
<protein>
    <recommendedName>
        <fullName evidence="10">Cytochrome P450 monooxygenase</fullName>
    </recommendedName>
</protein>
<evidence type="ECO:0008006" key="10">
    <source>
        <dbReference type="Google" id="ProtNLM"/>
    </source>
</evidence>
<evidence type="ECO:0000256" key="4">
    <source>
        <dbReference type="ARBA" id="ARBA00022723"/>
    </source>
</evidence>
<reference evidence="9" key="1">
    <citation type="journal article" date="2017" name="Genome Biol. Evol.">
        <title>The complete genome sequence of the phytopathogenic fungus Sclerotinia sclerotiorum reveals insights into the genome architecture of broad host range pathogens.</title>
        <authorList>
            <person name="Derbyshire M."/>
            <person name="Denton-Giles M."/>
            <person name="Hegedus D."/>
            <person name="Seifbarghy S."/>
            <person name="Rollins J."/>
            <person name="van Kan J."/>
            <person name="Seidl M.F."/>
            <person name="Faino L."/>
            <person name="Mbengue M."/>
            <person name="Navaud O."/>
            <person name="Raffaele S."/>
            <person name="Hammond-Kosack K."/>
            <person name="Heard S."/>
            <person name="Oliver R."/>
        </authorList>
    </citation>
    <scope>NUCLEOTIDE SEQUENCE [LARGE SCALE GENOMIC DNA]</scope>
    <source>
        <strain evidence="9">ATCC 18683 / 1980 / Ss-1</strain>
    </source>
</reference>
<dbReference type="InterPro" id="IPR036396">
    <property type="entry name" value="Cyt_P450_sf"/>
</dbReference>
<proteinExistence type="inferred from homology"/>
<evidence type="ECO:0000256" key="2">
    <source>
        <dbReference type="ARBA" id="ARBA00010617"/>
    </source>
</evidence>
<dbReference type="EMBL" id="CP017818">
    <property type="protein sequence ID" value="APA09833.1"/>
    <property type="molecule type" value="Genomic_DNA"/>
</dbReference>
<comment type="similarity">
    <text evidence="2">Belongs to the cytochrome P450 family.</text>
</comment>
<evidence type="ECO:0000256" key="1">
    <source>
        <dbReference type="ARBA" id="ARBA00001971"/>
    </source>
</evidence>
<dbReference type="GO" id="GO:0020037">
    <property type="term" value="F:heme binding"/>
    <property type="evidence" value="ECO:0007669"/>
    <property type="project" value="InterPro"/>
</dbReference>
<gene>
    <name evidence="8" type="ORF">sscle_05g046030</name>
</gene>
<evidence type="ECO:0000313" key="9">
    <source>
        <dbReference type="Proteomes" id="UP000177798"/>
    </source>
</evidence>
<dbReference type="OrthoDB" id="1470350at2759"/>
<dbReference type="Pfam" id="PF00067">
    <property type="entry name" value="p450"/>
    <property type="match status" value="1"/>
</dbReference>
<evidence type="ECO:0000256" key="3">
    <source>
        <dbReference type="ARBA" id="ARBA00022617"/>
    </source>
</evidence>
<dbReference type="CDD" id="cd11058">
    <property type="entry name" value="CYP60B-like"/>
    <property type="match status" value="1"/>
</dbReference>
<dbReference type="PRINTS" id="PR00463">
    <property type="entry name" value="EP450I"/>
</dbReference>
<dbReference type="InterPro" id="IPR050121">
    <property type="entry name" value="Cytochrome_P450_monoxygenase"/>
</dbReference>
<evidence type="ECO:0000256" key="7">
    <source>
        <dbReference type="PIRSR" id="PIRSR602401-1"/>
    </source>
</evidence>
<dbReference type="Proteomes" id="UP000177798">
    <property type="component" value="Chromosome 5"/>
</dbReference>
<evidence type="ECO:0000256" key="5">
    <source>
        <dbReference type="ARBA" id="ARBA00023004"/>
    </source>
</evidence>
<accession>A0A1D9Q5I1</accession>
<dbReference type="GO" id="GO:0016705">
    <property type="term" value="F:oxidoreductase activity, acting on paired donors, with incorporation or reduction of molecular oxygen"/>
    <property type="evidence" value="ECO:0007669"/>
    <property type="project" value="InterPro"/>
</dbReference>
<dbReference type="PANTHER" id="PTHR24305:SF210">
    <property type="entry name" value="CYTOCHROME P450 MONOOXYGENASE ASQL-RELATED"/>
    <property type="match status" value="1"/>
</dbReference>
<dbReference type="AlphaFoldDB" id="A0A1D9Q5I1"/>
<dbReference type="GO" id="GO:0005506">
    <property type="term" value="F:iron ion binding"/>
    <property type="evidence" value="ECO:0007669"/>
    <property type="project" value="InterPro"/>
</dbReference>
<keyword evidence="3 7" id="KW-0349">Heme</keyword>